<evidence type="ECO:0000313" key="1">
    <source>
        <dbReference type="EMBL" id="KKL45841.1"/>
    </source>
</evidence>
<gene>
    <name evidence="1" type="ORF">LCGC14_2351580</name>
</gene>
<organism evidence="1">
    <name type="scientific">marine sediment metagenome</name>
    <dbReference type="NCBI Taxonomy" id="412755"/>
    <lineage>
        <taxon>unclassified sequences</taxon>
        <taxon>metagenomes</taxon>
        <taxon>ecological metagenomes</taxon>
    </lineage>
</organism>
<accession>A0A0F9CWM8</accession>
<proteinExistence type="predicted"/>
<reference evidence="1" key="1">
    <citation type="journal article" date="2015" name="Nature">
        <title>Complex archaea that bridge the gap between prokaryotes and eukaryotes.</title>
        <authorList>
            <person name="Spang A."/>
            <person name="Saw J.H."/>
            <person name="Jorgensen S.L."/>
            <person name="Zaremba-Niedzwiedzka K."/>
            <person name="Martijn J."/>
            <person name="Lind A.E."/>
            <person name="van Eijk R."/>
            <person name="Schleper C."/>
            <person name="Guy L."/>
            <person name="Ettema T.J."/>
        </authorList>
    </citation>
    <scope>NUCLEOTIDE SEQUENCE</scope>
</reference>
<evidence type="ECO:0008006" key="2">
    <source>
        <dbReference type="Google" id="ProtNLM"/>
    </source>
</evidence>
<comment type="caution">
    <text evidence="1">The sequence shown here is derived from an EMBL/GenBank/DDBJ whole genome shotgun (WGS) entry which is preliminary data.</text>
</comment>
<protein>
    <recommendedName>
        <fullName evidence="2">RING-type domain-containing protein</fullName>
    </recommendedName>
</protein>
<sequence>MGAYICQVCDNMFCSHEVNYYSCEKCNTEFCEECWRERLHENQEEWADICGDCYAVLLIKVGELTEKEKEQ</sequence>
<dbReference type="AlphaFoldDB" id="A0A0F9CWM8"/>
<name>A0A0F9CWM8_9ZZZZ</name>
<dbReference type="EMBL" id="LAZR01034244">
    <property type="protein sequence ID" value="KKL45841.1"/>
    <property type="molecule type" value="Genomic_DNA"/>
</dbReference>